<protein>
    <submittedName>
        <fullName evidence="7">Twitching motility protein PilT</fullName>
    </submittedName>
</protein>
<dbReference type="Gene3D" id="3.40.50.1010">
    <property type="entry name" value="5'-nuclease"/>
    <property type="match status" value="1"/>
</dbReference>
<dbReference type="CDD" id="cd09872">
    <property type="entry name" value="PIN_Sll0205-like"/>
    <property type="match status" value="1"/>
</dbReference>
<dbReference type="InterPro" id="IPR052919">
    <property type="entry name" value="TA_system_RNase"/>
</dbReference>
<organism evidence="7 8">
    <name type="scientific">Mycolicibacterium aubagnense</name>
    <dbReference type="NCBI Taxonomy" id="319707"/>
    <lineage>
        <taxon>Bacteria</taxon>
        <taxon>Bacillati</taxon>
        <taxon>Actinomycetota</taxon>
        <taxon>Actinomycetes</taxon>
        <taxon>Mycobacteriales</taxon>
        <taxon>Mycobacteriaceae</taxon>
        <taxon>Mycolicibacterium</taxon>
    </lineage>
</organism>
<evidence type="ECO:0000256" key="5">
    <source>
        <dbReference type="ARBA" id="ARBA00022842"/>
    </source>
</evidence>
<evidence type="ECO:0000256" key="4">
    <source>
        <dbReference type="ARBA" id="ARBA00022801"/>
    </source>
</evidence>
<evidence type="ECO:0000256" key="3">
    <source>
        <dbReference type="ARBA" id="ARBA00022723"/>
    </source>
</evidence>
<keyword evidence="3" id="KW-0479">Metal-binding</keyword>
<keyword evidence="1" id="KW-1277">Toxin-antitoxin system</keyword>
<keyword evidence="4" id="KW-0378">Hydrolase</keyword>
<keyword evidence="8" id="KW-1185">Reference proteome</keyword>
<gene>
    <name evidence="7" type="ORF">MAUB_63810</name>
</gene>
<dbReference type="Proteomes" id="UP000465609">
    <property type="component" value="Plasmid pJCM15296"/>
</dbReference>
<name>A0ABM7IN11_9MYCO</name>
<reference evidence="7 8" key="1">
    <citation type="journal article" date="2019" name="Emerg. Microbes Infect.">
        <title>Comprehensive subspecies identification of 175 nontuberculous mycobacteria species based on 7547 genomic profiles.</title>
        <authorList>
            <person name="Matsumoto Y."/>
            <person name="Kinjo T."/>
            <person name="Motooka D."/>
            <person name="Nabeya D."/>
            <person name="Jung N."/>
            <person name="Uechi K."/>
            <person name="Horii T."/>
            <person name="Iida T."/>
            <person name="Fujita J."/>
            <person name="Nakamura S."/>
        </authorList>
    </citation>
    <scope>NUCLEOTIDE SEQUENCE [LARGE SCALE GENOMIC DNA]</scope>
    <source>
        <strain evidence="7 8">JCM 15296</strain>
        <plasmid evidence="7">pJCM15296</plasmid>
    </source>
</reference>
<dbReference type="InterPro" id="IPR041705">
    <property type="entry name" value="PIN_Sll0205"/>
</dbReference>
<dbReference type="SUPFAM" id="SSF88723">
    <property type="entry name" value="PIN domain-like"/>
    <property type="match status" value="1"/>
</dbReference>
<geneLocation type="plasmid" evidence="7 8">
    <name>pJCM15296</name>
</geneLocation>
<sequence>MGRLRLVNVLVDTHTLLWLVSSPKQVDPSALEVLSDPDTTVHVTAASAWEIAIKTRLGKIAGEPLLSAWSEIMTNMSITELPIDAADAILAGRLPWAHRDPFDRVIVAQALRRNLSIATRDSKIIAAALTPTFHA</sequence>
<accession>A0ABM7IN11</accession>
<dbReference type="PANTHER" id="PTHR36173">
    <property type="entry name" value="RIBONUCLEASE VAPC16-RELATED"/>
    <property type="match status" value="1"/>
</dbReference>
<proteinExistence type="predicted"/>
<dbReference type="EMBL" id="AP022578">
    <property type="protein sequence ID" value="BBX88180.1"/>
    <property type="molecule type" value="Genomic_DNA"/>
</dbReference>
<evidence type="ECO:0000259" key="6">
    <source>
        <dbReference type="Pfam" id="PF01850"/>
    </source>
</evidence>
<dbReference type="InterPro" id="IPR029060">
    <property type="entry name" value="PIN-like_dom_sf"/>
</dbReference>
<keyword evidence="5" id="KW-0460">Magnesium</keyword>
<keyword evidence="7" id="KW-0614">Plasmid</keyword>
<keyword evidence="2" id="KW-0540">Nuclease</keyword>
<evidence type="ECO:0000313" key="7">
    <source>
        <dbReference type="EMBL" id="BBX88180.1"/>
    </source>
</evidence>
<evidence type="ECO:0000256" key="2">
    <source>
        <dbReference type="ARBA" id="ARBA00022722"/>
    </source>
</evidence>
<dbReference type="PANTHER" id="PTHR36173:SF2">
    <property type="entry name" value="RIBONUCLEASE VAPC16"/>
    <property type="match status" value="1"/>
</dbReference>
<feature type="domain" description="PIN" evidence="6">
    <location>
        <begin position="9"/>
        <end position="126"/>
    </location>
</feature>
<evidence type="ECO:0000313" key="8">
    <source>
        <dbReference type="Proteomes" id="UP000465609"/>
    </source>
</evidence>
<evidence type="ECO:0000256" key="1">
    <source>
        <dbReference type="ARBA" id="ARBA00022649"/>
    </source>
</evidence>
<dbReference type="InterPro" id="IPR002716">
    <property type="entry name" value="PIN_dom"/>
</dbReference>
<dbReference type="Pfam" id="PF01850">
    <property type="entry name" value="PIN"/>
    <property type="match status" value="1"/>
</dbReference>